<dbReference type="PRINTS" id="PR00469">
    <property type="entry name" value="PNDRDTASEII"/>
</dbReference>
<dbReference type="InterPro" id="IPR041117">
    <property type="entry name" value="SoxA_A3"/>
</dbReference>
<dbReference type="InterPro" id="IPR006277">
    <property type="entry name" value="Sarcosine_oxidase_asu"/>
</dbReference>
<dbReference type="InterPro" id="IPR006222">
    <property type="entry name" value="GCVT_N"/>
</dbReference>
<comment type="caution">
    <text evidence="7">The sequence shown here is derived from an EMBL/GenBank/DDBJ whole genome shotgun (WGS) entry which is preliminary data.</text>
</comment>
<dbReference type="Pfam" id="PF08669">
    <property type="entry name" value="GCV_T_C"/>
    <property type="match status" value="1"/>
</dbReference>
<organism evidence="7 8">
    <name type="scientific">Rhizobium alvei</name>
    <dbReference type="NCBI Taxonomy" id="1132659"/>
    <lineage>
        <taxon>Bacteria</taxon>
        <taxon>Pseudomonadati</taxon>
        <taxon>Pseudomonadota</taxon>
        <taxon>Alphaproteobacteria</taxon>
        <taxon>Hyphomicrobiales</taxon>
        <taxon>Rhizobiaceae</taxon>
        <taxon>Rhizobium/Agrobacterium group</taxon>
        <taxon>Rhizobium</taxon>
    </lineage>
</organism>
<dbReference type="InterPro" id="IPR029043">
    <property type="entry name" value="GcvT/YgfZ_C"/>
</dbReference>
<keyword evidence="8" id="KW-1185">Reference proteome</keyword>
<dbReference type="InterPro" id="IPR036188">
    <property type="entry name" value="FAD/NAD-bd_sf"/>
</dbReference>
<dbReference type="Gene3D" id="3.30.1360.120">
    <property type="entry name" value="Probable tRNA modification gtpase trme, domain 1"/>
    <property type="match status" value="1"/>
</dbReference>
<dbReference type="Pfam" id="PF13510">
    <property type="entry name" value="Fer2_4"/>
    <property type="match status" value="1"/>
</dbReference>
<protein>
    <submittedName>
        <fullName evidence="7">Sarcosine oxidase subunit alpha family protein</fullName>
    </submittedName>
</protein>
<dbReference type="InterPro" id="IPR042204">
    <property type="entry name" value="2Fe-2S-bd_N"/>
</dbReference>
<evidence type="ECO:0000313" key="7">
    <source>
        <dbReference type="EMBL" id="MDO6964439.1"/>
    </source>
</evidence>
<dbReference type="PRINTS" id="PR00368">
    <property type="entry name" value="FADPNR"/>
</dbReference>
<reference evidence="7" key="2">
    <citation type="submission" date="2023-07" db="EMBL/GenBank/DDBJ databases">
        <authorList>
            <person name="Shen H."/>
        </authorList>
    </citation>
    <scope>NUCLEOTIDE SEQUENCE</scope>
    <source>
        <strain evidence="7">TNR-22</strain>
    </source>
</reference>
<feature type="domain" description="GCVT N-terminal" evidence="3">
    <location>
        <begin position="600"/>
        <end position="871"/>
    </location>
</feature>
<gene>
    <name evidence="7" type="ORF">Q4481_10765</name>
</gene>
<evidence type="ECO:0000259" key="5">
    <source>
        <dbReference type="Pfam" id="PF08669"/>
    </source>
</evidence>
<dbReference type="InterPro" id="IPR013977">
    <property type="entry name" value="GcvT_C"/>
</dbReference>
<dbReference type="InterPro" id="IPR023753">
    <property type="entry name" value="FAD/NAD-binding_dom"/>
</dbReference>
<dbReference type="PANTHER" id="PTHR43757">
    <property type="entry name" value="AMINOMETHYLTRANSFERASE"/>
    <property type="match status" value="1"/>
</dbReference>
<feature type="domain" description="FAD/NAD(P)-binding" evidence="4">
    <location>
        <begin position="171"/>
        <end position="357"/>
    </location>
</feature>
<dbReference type="SUPFAM" id="SSF101790">
    <property type="entry name" value="Aminomethyltransferase beta-barrel domain"/>
    <property type="match status" value="1"/>
</dbReference>
<dbReference type="Pfam" id="PF17806">
    <property type="entry name" value="SO_alpha_A3"/>
    <property type="match status" value="1"/>
</dbReference>
<accession>A0ABT8YLF9</accession>
<comment type="similarity">
    <text evidence="1">Belongs to the GcvT family.</text>
</comment>
<dbReference type="Pfam" id="PF07992">
    <property type="entry name" value="Pyr_redox_2"/>
    <property type="match status" value="1"/>
</dbReference>
<dbReference type="NCBIfam" id="TIGR01372">
    <property type="entry name" value="soxA"/>
    <property type="match status" value="1"/>
</dbReference>
<dbReference type="PANTHER" id="PTHR43757:SF2">
    <property type="entry name" value="AMINOMETHYLTRANSFERASE, MITOCHONDRIAL"/>
    <property type="match status" value="1"/>
</dbReference>
<evidence type="ECO:0000256" key="1">
    <source>
        <dbReference type="ARBA" id="ARBA00008609"/>
    </source>
</evidence>
<name>A0ABT8YLF9_9HYPH</name>
<evidence type="ECO:0000313" key="8">
    <source>
        <dbReference type="Proteomes" id="UP001174932"/>
    </source>
</evidence>
<evidence type="ECO:0000256" key="2">
    <source>
        <dbReference type="ARBA" id="ARBA00023002"/>
    </source>
</evidence>
<proteinExistence type="inferred from homology"/>
<feature type="domain" description="SoxA A3" evidence="6">
    <location>
        <begin position="503"/>
        <end position="585"/>
    </location>
</feature>
<dbReference type="SUPFAM" id="SSF51905">
    <property type="entry name" value="FAD/NAD(P)-binding domain"/>
    <property type="match status" value="1"/>
</dbReference>
<sequence length="986" mass="105678">MTAHRLASGGLVERGRPVSFSFDDKPFTGYVGDTLASALLANDELLVGRSFKYHRPRGVYTAGSAEPNALVTIGQGGRAEPNARATMVELHDGLIAASQNRWPSLKYDIGSLNALLSPFLSAGFYYKTFMWPKAFWEKLYEPFIRKAAGLGKLSIGELDPDSYEKSWAFCDLLVIGAGPAGLMAALAAGRAGLRVILLDEGTACGGALLSSRLSIAGRSAVDFVSQTVAELESLSNVRILTRTTAFGWFDDQVFGAVERVQKHVALPASDRPVERVWRIATRRAILATGAEERPLVFGGNDRPGIMTASAMRSYLNRYGVAAGKKVAIFTNGDSGHATARDLVAAGVEVAAIVDSRNAAFVPEFANAPVYAGGAILKTSGGARLKSMTVSRSGFEEEIACDAMGVSGGWSPIVHLLCHKGAKPVWSEEKAAFLAPDVDPAFVPAGSANGVYGTAEALADGWRKAVDAIEALGATAPAYAGVDVEGEANPSFTPIYFVPGARAKAFVDFQNDVHIKDLGLAVREGYGHVELAKRYTTNGMATDQGKLGNVNASAIVAAMRGISPGEAGTTTFRPFYTPVTFGALAGSARFEHARPIRYSPLHNWAKKNGAVMVETGLWYRSSWFPKAGEKTWRESVDREVMTVRSRAGLCDVSTLGKIEIAGPDAAEFLNRIYSNPVLKLAVGRARYGLMLREDGMVYDDGTIARFGDNHFFITTTTAYAAEVMAHLEFYHQTAWPELDVRYVSVTDEWAQMSIVGPKSRTILEQLIADDLSDAAFPFMAARKVTLKDGLSARLFRISFSGELAYELAVPAGYGEAVADAIMDAGAADGICAYGVEALNVMRIEKGHVTHSELDGRVTADDVGLGKLVSQSKPDFIGKRMLDRFGLKAADRPQLVGLKPVDPKDEIKAGAHILKAGATPSTPNDQGWVSSVCYSPSLGHMIALGFVKSGHERMGETVVIWDKLRGLECEAVICPTVFIDPDNSKLKG</sequence>
<evidence type="ECO:0000259" key="3">
    <source>
        <dbReference type="Pfam" id="PF01571"/>
    </source>
</evidence>
<evidence type="ECO:0000259" key="4">
    <source>
        <dbReference type="Pfam" id="PF07992"/>
    </source>
</evidence>
<keyword evidence="2" id="KW-0560">Oxidoreductase</keyword>
<dbReference type="RefSeq" id="WP_304376351.1">
    <property type="nucleotide sequence ID" value="NZ_JAUOZU010000007.1"/>
</dbReference>
<dbReference type="InterPro" id="IPR027266">
    <property type="entry name" value="TrmE/GcvT-like"/>
</dbReference>
<dbReference type="Gene3D" id="3.50.50.60">
    <property type="entry name" value="FAD/NAD(P)-binding domain"/>
    <property type="match status" value="1"/>
</dbReference>
<dbReference type="SUPFAM" id="SSF103025">
    <property type="entry name" value="Folate-binding domain"/>
    <property type="match status" value="1"/>
</dbReference>
<reference evidence="7" key="1">
    <citation type="journal article" date="2015" name="Int. J. Syst. Evol. Microbiol.">
        <title>Rhizobium alvei sp. nov., isolated from a freshwater river.</title>
        <authorList>
            <person name="Sheu S.Y."/>
            <person name="Huang H.W."/>
            <person name="Young C.C."/>
            <person name="Chen W.M."/>
        </authorList>
    </citation>
    <scope>NUCLEOTIDE SEQUENCE</scope>
    <source>
        <strain evidence="7">TNR-22</strain>
    </source>
</reference>
<dbReference type="EMBL" id="JAUOZU010000007">
    <property type="protein sequence ID" value="MDO6964439.1"/>
    <property type="molecule type" value="Genomic_DNA"/>
</dbReference>
<dbReference type="InterPro" id="IPR028896">
    <property type="entry name" value="GcvT/YgfZ/DmdA"/>
</dbReference>
<evidence type="ECO:0000259" key="6">
    <source>
        <dbReference type="Pfam" id="PF17806"/>
    </source>
</evidence>
<feature type="domain" description="Aminomethyltransferase C-terminal" evidence="5">
    <location>
        <begin position="892"/>
        <end position="978"/>
    </location>
</feature>
<dbReference type="Pfam" id="PF01571">
    <property type="entry name" value="GCV_T"/>
    <property type="match status" value="1"/>
</dbReference>
<dbReference type="Gene3D" id="3.10.20.440">
    <property type="entry name" value="2Fe-2S iron-sulphur cluster binding domain, sarcosine oxidase, alpha subunit, N-terminal domain"/>
    <property type="match status" value="1"/>
</dbReference>
<dbReference type="PIRSF" id="PIRSF037980">
    <property type="entry name" value="SoxA"/>
    <property type="match status" value="1"/>
</dbReference>
<dbReference type="Proteomes" id="UP001174932">
    <property type="component" value="Unassembled WGS sequence"/>
</dbReference>